<evidence type="ECO:0000313" key="9">
    <source>
        <dbReference type="EMBL" id="TDQ36528.1"/>
    </source>
</evidence>
<feature type="transmembrane region" description="Helical" evidence="8">
    <location>
        <begin position="42"/>
        <end position="62"/>
    </location>
</feature>
<comment type="subcellular location">
    <subcellularLocation>
        <location evidence="1">Cell membrane</location>
        <topology evidence="1">Multi-pass membrane protein</topology>
    </subcellularLocation>
</comment>
<evidence type="ECO:0000256" key="2">
    <source>
        <dbReference type="ARBA" id="ARBA00007935"/>
    </source>
</evidence>
<protein>
    <submittedName>
        <fullName evidence="9">Iron complex transport system permease protein</fullName>
    </submittedName>
</protein>
<dbReference type="GO" id="GO:0022857">
    <property type="term" value="F:transmembrane transporter activity"/>
    <property type="evidence" value="ECO:0007669"/>
    <property type="project" value="InterPro"/>
</dbReference>
<dbReference type="GO" id="GO:0033214">
    <property type="term" value="P:siderophore-iron import into cell"/>
    <property type="evidence" value="ECO:0007669"/>
    <property type="project" value="TreeGrafter"/>
</dbReference>
<keyword evidence="7 8" id="KW-0472">Membrane</keyword>
<dbReference type="PANTHER" id="PTHR30472">
    <property type="entry name" value="FERRIC ENTEROBACTIN TRANSPORT SYSTEM PERMEASE PROTEIN"/>
    <property type="match status" value="1"/>
</dbReference>
<evidence type="ECO:0000256" key="3">
    <source>
        <dbReference type="ARBA" id="ARBA00022448"/>
    </source>
</evidence>
<dbReference type="SUPFAM" id="SSF81345">
    <property type="entry name" value="ABC transporter involved in vitamin B12 uptake, BtuC"/>
    <property type="match status" value="1"/>
</dbReference>
<dbReference type="RefSeq" id="WP_101496068.1">
    <property type="nucleotide sequence ID" value="NZ_LNJZ01000003.1"/>
</dbReference>
<feature type="transmembrane region" description="Helical" evidence="8">
    <location>
        <begin position="100"/>
        <end position="125"/>
    </location>
</feature>
<evidence type="ECO:0000256" key="7">
    <source>
        <dbReference type="ARBA" id="ARBA00023136"/>
    </source>
</evidence>
<keyword evidence="3" id="KW-0813">Transport</keyword>
<dbReference type="EMBL" id="SNYK01000012">
    <property type="protein sequence ID" value="TDQ36528.1"/>
    <property type="molecule type" value="Genomic_DNA"/>
</dbReference>
<proteinExistence type="inferred from homology"/>
<keyword evidence="4" id="KW-1003">Cell membrane</keyword>
<evidence type="ECO:0000256" key="6">
    <source>
        <dbReference type="ARBA" id="ARBA00022989"/>
    </source>
</evidence>
<evidence type="ECO:0000256" key="5">
    <source>
        <dbReference type="ARBA" id="ARBA00022692"/>
    </source>
</evidence>
<dbReference type="Gene3D" id="1.10.3470.10">
    <property type="entry name" value="ABC transporter involved in vitamin B12 uptake, BtuC"/>
    <property type="match status" value="1"/>
</dbReference>
<feature type="transmembrane region" description="Helical" evidence="8">
    <location>
        <begin position="132"/>
        <end position="149"/>
    </location>
</feature>
<evidence type="ECO:0000256" key="8">
    <source>
        <dbReference type="SAM" id="Phobius"/>
    </source>
</evidence>
<dbReference type="InterPro" id="IPR000522">
    <property type="entry name" value="ABC_transptr_permease_BtuC"/>
</dbReference>
<feature type="transmembrane region" description="Helical" evidence="8">
    <location>
        <begin position="223"/>
        <end position="246"/>
    </location>
</feature>
<dbReference type="OrthoDB" id="9796260at2"/>
<gene>
    <name evidence="9" type="ORF">DFQ45_11275</name>
</gene>
<dbReference type="InterPro" id="IPR037294">
    <property type="entry name" value="ABC_BtuC-like"/>
</dbReference>
<feature type="transmembrane region" description="Helical" evidence="8">
    <location>
        <begin position="176"/>
        <end position="196"/>
    </location>
</feature>
<evidence type="ECO:0000256" key="4">
    <source>
        <dbReference type="ARBA" id="ARBA00022475"/>
    </source>
</evidence>
<dbReference type="Proteomes" id="UP000294575">
    <property type="component" value="Unassembled WGS sequence"/>
</dbReference>
<accession>A0A4R6TSD0</accession>
<dbReference type="GO" id="GO:0005886">
    <property type="term" value="C:plasma membrane"/>
    <property type="evidence" value="ECO:0007669"/>
    <property type="project" value="UniProtKB-SubCell"/>
</dbReference>
<feature type="transmembrane region" description="Helical" evidence="8">
    <location>
        <begin position="298"/>
        <end position="316"/>
    </location>
</feature>
<dbReference type="AlphaFoldDB" id="A0A4R6TSD0"/>
<comment type="caution">
    <text evidence="9">The sequence shown here is derived from an EMBL/GenBank/DDBJ whole genome shotgun (WGS) entry which is preliminary data.</text>
</comment>
<keyword evidence="10" id="KW-1185">Reference proteome</keyword>
<dbReference type="Pfam" id="PF01032">
    <property type="entry name" value="FecCD"/>
    <property type="match status" value="1"/>
</dbReference>
<keyword evidence="6 8" id="KW-1133">Transmembrane helix</keyword>
<sequence length="318" mass="34783">MGLTTAARWRLLLVAVLAVLSIVGFMTWNVQSDWAFIIEYRGSRLLAMLLVAVAMGVSTLVFQTLTHSRILTPSLMGFDVLYVLVHALGLAFWARLGLGSMPAVVFVLDVLLMAGIALVLFRLLFGDSVRGLHLLILLGMLGGLLFRELTELALRVLDPTEFSIQSGRSIASFSRINLSLLWVALVLTLGCVTLVFTQRRRLDVLNLGRDVAINLGVSYRRTVTLLLVVASVLVSVSTALVGPMLFFGLLATNLAYWISGTHQHSWTLVTTVLVAVVCLVGGQLLVEQILQSRLPFVMLLELCGGVLFILLLLRGVRE</sequence>
<organism evidence="9 10">
    <name type="scientific">Thiopseudomonas denitrificans</name>
    <dbReference type="NCBI Taxonomy" id="1501432"/>
    <lineage>
        <taxon>Bacteria</taxon>
        <taxon>Pseudomonadati</taxon>
        <taxon>Pseudomonadota</taxon>
        <taxon>Gammaproteobacteria</taxon>
        <taxon>Pseudomonadales</taxon>
        <taxon>Pseudomonadaceae</taxon>
        <taxon>Thiopseudomonas</taxon>
    </lineage>
</organism>
<comment type="similarity">
    <text evidence="2">Belongs to the binding-protein-dependent transport system permease family. FecCD subfamily.</text>
</comment>
<feature type="transmembrane region" description="Helical" evidence="8">
    <location>
        <begin position="266"/>
        <end position="286"/>
    </location>
</feature>
<evidence type="ECO:0000256" key="1">
    <source>
        <dbReference type="ARBA" id="ARBA00004651"/>
    </source>
</evidence>
<feature type="transmembrane region" description="Helical" evidence="8">
    <location>
        <begin position="74"/>
        <end position="94"/>
    </location>
</feature>
<name>A0A4R6TSD0_9GAMM</name>
<evidence type="ECO:0000313" key="10">
    <source>
        <dbReference type="Proteomes" id="UP000294575"/>
    </source>
</evidence>
<reference evidence="9 10" key="1">
    <citation type="submission" date="2019-03" db="EMBL/GenBank/DDBJ databases">
        <title>Genomic Encyclopedia of Type Strains, Phase IV (KMG-IV): sequencing the most valuable type-strain genomes for metagenomic binning, comparative biology and taxonomic classification.</title>
        <authorList>
            <person name="Goeker M."/>
        </authorList>
    </citation>
    <scope>NUCLEOTIDE SEQUENCE [LARGE SCALE GENOMIC DNA]</scope>
    <source>
        <strain evidence="9 10">DSM 28679</strain>
    </source>
</reference>
<feature type="transmembrane region" description="Helical" evidence="8">
    <location>
        <begin position="12"/>
        <end position="30"/>
    </location>
</feature>
<keyword evidence="5 8" id="KW-0812">Transmembrane</keyword>
<dbReference type="PANTHER" id="PTHR30472:SF19">
    <property type="entry name" value="PETROBACTIN IMPORT SYSTEM PERMEASE PROTEIN YCLO"/>
    <property type="match status" value="1"/>
</dbReference>